<dbReference type="EMBL" id="JAANIT010001959">
    <property type="protein sequence ID" value="KAG1538073.1"/>
    <property type="molecule type" value="Genomic_DNA"/>
</dbReference>
<comment type="caution">
    <text evidence="2">The sequence shown here is derived from an EMBL/GenBank/DDBJ whole genome shotgun (WGS) entry which is preliminary data.</text>
</comment>
<evidence type="ECO:0000313" key="2">
    <source>
        <dbReference type="EMBL" id="KAG1538073.1"/>
    </source>
</evidence>
<dbReference type="OrthoDB" id="2888121at2759"/>
<sequence length="183" mass="20354">MLLKYFSVFLYCVIGLVAAATTDRGTQQVPGLGKRKQEILNSGGGIWDVAIAMLENEHLSTDYAYGDNKSGDAANFGIFKQNWFMLRTSASQFKGQPASKSDTGAVLNKDLKADIKARQESQKFYGVDKWFGGHRNGESGLSNPNTQDITNYKNGVTWIHDQLAKDKKYLSDDTRFWVDVVAI</sequence>
<dbReference type="AlphaFoldDB" id="A0A9P6Y2V0"/>
<name>A0A9P6Y2V0_RHIOR</name>
<dbReference type="OMA" id="TEDMTTN"/>
<evidence type="ECO:0000256" key="1">
    <source>
        <dbReference type="SAM" id="SignalP"/>
    </source>
</evidence>
<protein>
    <submittedName>
        <fullName evidence="2">Uncharacterized protein</fullName>
    </submittedName>
</protein>
<feature type="chain" id="PRO_5040288424" evidence="1">
    <location>
        <begin position="20"/>
        <end position="183"/>
    </location>
</feature>
<dbReference type="Proteomes" id="UP000717996">
    <property type="component" value="Unassembled WGS sequence"/>
</dbReference>
<feature type="signal peptide" evidence="1">
    <location>
        <begin position="1"/>
        <end position="19"/>
    </location>
</feature>
<reference evidence="2" key="1">
    <citation type="journal article" date="2020" name="Microb. Genom.">
        <title>Genetic diversity of clinical and environmental Mucorales isolates obtained from an investigation of mucormycosis cases among solid organ transplant recipients.</title>
        <authorList>
            <person name="Nguyen M.H."/>
            <person name="Kaul D."/>
            <person name="Muto C."/>
            <person name="Cheng S.J."/>
            <person name="Richter R.A."/>
            <person name="Bruno V.M."/>
            <person name="Liu G."/>
            <person name="Beyhan S."/>
            <person name="Sundermann A.J."/>
            <person name="Mounaud S."/>
            <person name="Pasculle A.W."/>
            <person name="Nierman W.C."/>
            <person name="Driscoll E."/>
            <person name="Cumbie R."/>
            <person name="Clancy C.J."/>
            <person name="Dupont C.L."/>
        </authorList>
    </citation>
    <scope>NUCLEOTIDE SEQUENCE</scope>
    <source>
        <strain evidence="2">GL16</strain>
    </source>
</reference>
<dbReference type="InterPro" id="IPR049168">
    <property type="entry name" value="Glyco_hydro_134"/>
</dbReference>
<accession>A0A9P6Y2V0</accession>
<organism evidence="2 3">
    <name type="scientific">Rhizopus oryzae</name>
    <name type="common">Mucormycosis agent</name>
    <name type="synonym">Rhizopus arrhizus var. delemar</name>
    <dbReference type="NCBI Taxonomy" id="64495"/>
    <lineage>
        <taxon>Eukaryota</taxon>
        <taxon>Fungi</taxon>
        <taxon>Fungi incertae sedis</taxon>
        <taxon>Mucoromycota</taxon>
        <taxon>Mucoromycotina</taxon>
        <taxon>Mucoromycetes</taxon>
        <taxon>Mucorales</taxon>
        <taxon>Mucorineae</taxon>
        <taxon>Rhizopodaceae</taxon>
        <taxon>Rhizopus</taxon>
    </lineage>
</organism>
<dbReference type="CDD" id="cd19610">
    <property type="entry name" value="mannanase_GH134"/>
    <property type="match status" value="1"/>
</dbReference>
<proteinExistence type="predicted"/>
<gene>
    <name evidence="2" type="ORF">G6F51_009993</name>
</gene>
<keyword evidence="1" id="KW-0732">Signal</keyword>
<dbReference type="Pfam" id="PF21087">
    <property type="entry name" value="Glyco_hydro_134"/>
    <property type="match status" value="1"/>
</dbReference>
<evidence type="ECO:0000313" key="3">
    <source>
        <dbReference type="Proteomes" id="UP000717996"/>
    </source>
</evidence>